<organism evidence="4">
    <name type="scientific">marine metagenome</name>
    <dbReference type="NCBI Taxonomy" id="408172"/>
    <lineage>
        <taxon>unclassified sequences</taxon>
        <taxon>metagenomes</taxon>
        <taxon>ecological metagenomes</taxon>
    </lineage>
</organism>
<dbReference type="SUPFAM" id="SSF55068">
    <property type="entry name" value="Peptide methionine sulfoxide reductase"/>
    <property type="match status" value="1"/>
</dbReference>
<dbReference type="InterPro" id="IPR036509">
    <property type="entry name" value="Met_Sox_Rdtase_MsrA_sf"/>
</dbReference>
<dbReference type="Pfam" id="PF01625">
    <property type="entry name" value="PMSR"/>
    <property type="match status" value="1"/>
</dbReference>
<evidence type="ECO:0000256" key="2">
    <source>
        <dbReference type="ARBA" id="ARBA00023002"/>
    </source>
</evidence>
<dbReference type="GO" id="GO:0008113">
    <property type="term" value="F:peptide-methionine (S)-S-oxide reductase activity"/>
    <property type="evidence" value="ECO:0007669"/>
    <property type="project" value="UniProtKB-EC"/>
</dbReference>
<protein>
    <recommendedName>
        <fullName evidence="1">peptide-methionine (S)-S-oxide reductase</fullName>
        <ecNumber evidence="1">1.8.4.11</ecNumber>
    </recommendedName>
</protein>
<feature type="domain" description="Peptide methionine sulphoxide reductase MsrA" evidence="3">
    <location>
        <begin position="7"/>
        <end position="158"/>
    </location>
</feature>
<dbReference type="AlphaFoldDB" id="A0A382CV89"/>
<dbReference type="InterPro" id="IPR002569">
    <property type="entry name" value="Met_Sox_Rdtase_MsrA_dom"/>
</dbReference>
<proteinExistence type="inferred from homology"/>
<evidence type="ECO:0000313" key="4">
    <source>
        <dbReference type="EMBL" id="SVB29734.1"/>
    </source>
</evidence>
<dbReference type="Gene3D" id="3.30.1060.10">
    <property type="entry name" value="Peptide methionine sulphoxide reductase MsrA"/>
    <property type="match status" value="1"/>
</dbReference>
<dbReference type="EC" id="1.8.4.11" evidence="1"/>
<gene>
    <name evidence="4" type="ORF">METZ01_LOCUS182588</name>
</gene>
<evidence type="ECO:0000259" key="3">
    <source>
        <dbReference type="Pfam" id="PF01625"/>
    </source>
</evidence>
<dbReference type="NCBIfam" id="TIGR00401">
    <property type="entry name" value="msrA"/>
    <property type="match status" value="1"/>
</dbReference>
<dbReference type="PANTHER" id="PTHR43774">
    <property type="entry name" value="PEPTIDE METHIONINE SULFOXIDE REDUCTASE"/>
    <property type="match status" value="1"/>
</dbReference>
<keyword evidence="2" id="KW-0560">Oxidoreductase</keyword>
<sequence length="181" mass="20792">MSGLAMATLGGGCFWCLEAVFEIVEGVTDVKSGYAGGHLRNPTYEQICSGMTGHAEVVQMWFDPSVISYHELLEIFFCIHDPTTLNRQGADVGSHYRSAIYTHSNEQMEIAQLVIDEMSVQGQWDDVIVTEVRTFEVFFPAEVYHDDYYQRNPAQPYCRIVIEPKLFEFRERFHRHLKATK</sequence>
<dbReference type="HAMAP" id="MF_01401">
    <property type="entry name" value="MsrA"/>
    <property type="match status" value="1"/>
</dbReference>
<dbReference type="EMBL" id="UINC01036172">
    <property type="protein sequence ID" value="SVB29734.1"/>
    <property type="molecule type" value="Genomic_DNA"/>
</dbReference>
<evidence type="ECO:0000256" key="1">
    <source>
        <dbReference type="ARBA" id="ARBA00012502"/>
    </source>
</evidence>
<reference evidence="4" key="1">
    <citation type="submission" date="2018-05" db="EMBL/GenBank/DDBJ databases">
        <authorList>
            <person name="Lanie J.A."/>
            <person name="Ng W.-L."/>
            <person name="Kazmierczak K.M."/>
            <person name="Andrzejewski T.M."/>
            <person name="Davidsen T.M."/>
            <person name="Wayne K.J."/>
            <person name="Tettelin H."/>
            <person name="Glass J.I."/>
            <person name="Rusch D."/>
            <person name="Podicherti R."/>
            <person name="Tsui H.-C.T."/>
            <person name="Winkler M.E."/>
        </authorList>
    </citation>
    <scope>NUCLEOTIDE SEQUENCE</scope>
</reference>
<name>A0A382CV89_9ZZZZ</name>
<dbReference type="PANTHER" id="PTHR43774:SF1">
    <property type="entry name" value="PEPTIDE METHIONINE SULFOXIDE REDUCTASE MSRA 2"/>
    <property type="match status" value="1"/>
</dbReference>
<accession>A0A382CV89</accession>